<feature type="transmembrane region" description="Helical" evidence="6">
    <location>
        <begin position="153"/>
        <end position="176"/>
    </location>
</feature>
<gene>
    <name evidence="9" type="ORF">G5B36_01740</name>
    <name evidence="8" type="ORF">L0N08_18980</name>
</gene>
<dbReference type="EMBL" id="JAAITT010000002">
    <property type="protein sequence ID" value="NSJ47427.1"/>
    <property type="molecule type" value="Genomic_DNA"/>
</dbReference>
<evidence type="ECO:0000256" key="6">
    <source>
        <dbReference type="PIRNR" id="PIRNR018968"/>
    </source>
</evidence>
<feature type="transmembrane region" description="Helical" evidence="6">
    <location>
        <begin position="541"/>
        <end position="562"/>
    </location>
</feature>
<feature type="transmembrane region" description="Helical" evidence="6">
    <location>
        <begin position="597"/>
        <end position="618"/>
    </location>
</feature>
<evidence type="ECO:0000256" key="1">
    <source>
        <dbReference type="ARBA" id="ARBA00004651"/>
    </source>
</evidence>
<evidence type="ECO:0000256" key="4">
    <source>
        <dbReference type="ARBA" id="ARBA00022989"/>
    </source>
</evidence>
<keyword evidence="3 6" id="KW-0812">Transmembrane</keyword>
<reference evidence="9" key="2">
    <citation type="submission" date="2020-02" db="EMBL/GenBank/DDBJ databases">
        <authorList>
            <person name="Littmann E."/>
            <person name="Sorbara M."/>
        </authorList>
    </citation>
    <scope>NUCLEOTIDE SEQUENCE</scope>
    <source>
        <strain evidence="9">MSK.1.17</strain>
    </source>
</reference>
<proteinExistence type="inferred from homology"/>
<evidence type="ECO:0000313" key="11">
    <source>
        <dbReference type="Proteomes" id="UP001299608"/>
    </source>
</evidence>
<reference evidence="8" key="3">
    <citation type="submission" date="2022-01" db="EMBL/GenBank/DDBJ databases">
        <title>Collection of gut derived symbiotic bacterial strains cultured from healthy donors.</title>
        <authorList>
            <person name="Lin H."/>
            <person name="Kohout C."/>
            <person name="Waligurski E."/>
            <person name="Pamer E.G."/>
        </authorList>
    </citation>
    <scope>NUCLEOTIDE SEQUENCE</scope>
    <source>
        <strain evidence="8">DFI.6.55</strain>
    </source>
</reference>
<comment type="similarity">
    <text evidence="6">Belongs to the ABC-4 integral membrane protein family.</text>
</comment>
<dbReference type="Proteomes" id="UP001299608">
    <property type="component" value="Unassembled WGS sequence"/>
</dbReference>
<feature type="transmembrane region" description="Helical" evidence="6">
    <location>
        <begin position="288"/>
        <end position="315"/>
    </location>
</feature>
<dbReference type="PIRSF" id="PIRSF018968">
    <property type="entry name" value="ABC_permease_BceB"/>
    <property type="match status" value="1"/>
</dbReference>
<comment type="caution">
    <text evidence="8">The sequence shown here is derived from an EMBL/GenBank/DDBJ whole genome shotgun (WGS) entry which is preliminary data.</text>
</comment>
<feature type="transmembrane region" description="Helical" evidence="6">
    <location>
        <begin position="205"/>
        <end position="222"/>
    </location>
</feature>
<dbReference type="Pfam" id="PF02687">
    <property type="entry name" value="FtsX"/>
    <property type="match status" value="1"/>
</dbReference>
<evidence type="ECO:0000313" key="9">
    <source>
        <dbReference type="EMBL" id="NSJ47427.1"/>
    </source>
</evidence>
<keyword evidence="6" id="KW-0813">Transport</keyword>
<dbReference type="RefSeq" id="WP_165640812.1">
    <property type="nucleotide sequence ID" value="NZ_JAAITT010000002.1"/>
</dbReference>
<dbReference type="Proteomes" id="UP000669239">
    <property type="component" value="Unassembled WGS sequence"/>
</dbReference>
<name>A0AAW5BTL8_9FIRM</name>
<protein>
    <submittedName>
        <fullName evidence="8">ABC transporter permease</fullName>
    </submittedName>
</protein>
<feature type="transmembrane region" description="Helical" evidence="6">
    <location>
        <begin position="63"/>
        <end position="86"/>
    </location>
</feature>
<evidence type="ECO:0000313" key="8">
    <source>
        <dbReference type="EMBL" id="MCG4747516.1"/>
    </source>
</evidence>
<feature type="transmembrane region" description="Helical" evidence="6">
    <location>
        <begin position="25"/>
        <end position="43"/>
    </location>
</feature>
<feature type="transmembrane region" description="Helical" evidence="6">
    <location>
        <begin position="630"/>
        <end position="654"/>
    </location>
</feature>
<keyword evidence="4 6" id="KW-1133">Transmembrane helix</keyword>
<dbReference type="InterPro" id="IPR027022">
    <property type="entry name" value="ABC_permease_BceB-typ"/>
</dbReference>
<keyword evidence="10" id="KW-1185">Reference proteome</keyword>
<organism evidence="8 11">
    <name type="scientific">Enterocloster aldenensis</name>
    <dbReference type="NCBI Taxonomy" id="358742"/>
    <lineage>
        <taxon>Bacteria</taxon>
        <taxon>Bacillati</taxon>
        <taxon>Bacillota</taxon>
        <taxon>Clostridia</taxon>
        <taxon>Lachnospirales</taxon>
        <taxon>Lachnospiraceae</taxon>
        <taxon>Enterocloster</taxon>
    </lineage>
</organism>
<accession>A0AAW5BTL8</accession>
<feature type="transmembrane region" description="Helical" evidence="6">
    <location>
        <begin position="107"/>
        <end position="133"/>
    </location>
</feature>
<dbReference type="InterPro" id="IPR003838">
    <property type="entry name" value="ABC3_permease_C"/>
</dbReference>
<feature type="domain" description="ABC3 transporter permease C-terminal" evidence="7">
    <location>
        <begin position="69"/>
        <end position="175"/>
    </location>
</feature>
<evidence type="ECO:0000256" key="2">
    <source>
        <dbReference type="ARBA" id="ARBA00022475"/>
    </source>
</evidence>
<comment type="subcellular location">
    <subcellularLocation>
        <location evidence="1 6">Cell membrane</location>
        <topology evidence="1 6">Multi-pass membrane protein</topology>
    </subcellularLocation>
</comment>
<dbReference type="AlphaFoldDB" id="A0AAW5BTL8"/>
<evidence type="ECO:0000256" key="3">
    <source>
        <dbReference type="ARBA" id="ARBA00022692"/>
    </source>
</evidence>
<reference evidence="9 10" key="1">
    <citation type="journal article" date="2020" name="Cell Host Microbe">
        <title>Functional and Genomic Variation between Human-Derived Isolates of Lachnospiraceae Reveals Inter- and Intra-Species Diversity.</title>
        <authorList>
            <person name="Sorbara M.T."/>
            <person name="Littmann E.R."/>
            <person name="Fontana E."/>
            <person name="Moody T.U."/>
            <person name="Kohout C.E."/>
            <person name="Gjonbalaj M."/>
            <person name="Eaton V."/>
            <person name="Seok R."/>
            <person name="Leiner I.M."/>
            <person name="Pamer E.G."/>
        </authorList>
    </citation>
    <scope>NUCLEOTIDE SEQUENCE [LARGE SCALE GENOMIC DNA]</scope>
    <source>
        <strain evidence="9 10">MSK.1.17</strain>
    </source>
</reference>
<sequence>MNGVTNGLFYMKLALQNIKKNAQTYVPYILTCIGSVMMFDIILTLADNKEIAAMHGGSDMRTILGLGCYIIALFTAVFLFYTNSFLMKRRKKEIGLFNILGMGKKHIGFILFFETAIIGAVSLGAGITGGFVLSKAVHLLLLRLAQAPVQWGLYFSGKAALMSVLLYGTVFLLILAGNLARVHVSSPVELLRGGQEGEREPKTRWWIAIIGTAALGGGYYLAVTTSNPAYAISAFFYAAILVMIGTYCLFTAGSIALLKLLKKKKGFYYRTEHFISVSGLLYRMKQNAAGLAGICILSTSVLVMLSSTVALYVGMDDVTRNRYPRNILLEAVHASPADEAVIAGAVQEVLSANGLGEENHLSYSDLSLLAVEEKPGVFDIKTTYTTADLEKIQPMYVMTQEDYGRVTGNQAKLSEGQCMVVTQYSPYEEDSLTVLGRTYQAVPAGDYGLWDGADTFGSEVYYLIVPDDEEMQLLEAGQQAGEGGRVSSIRYHYGFDLDTDQDTQIRIYNEIMHKASVIPEGIQGESAAEGRASYFSLNAGLLFLGIFLGTLFVMATVLIIYYKQVTEGYEDKSRFGIMQKVGLTRAEIKGSIHSQMLLMFFLPLAAAAMHITAAFPIITKLLAAMNLTNVRLFAAATAGTLAVFAVVYTAVYMLTSRVYLRIVSS</sequence>
<dbReference type="GO" id="GO:0055085">
    <property type="term" value="P:transmembrane transport"/>
    <property type="evidence" value="ECO:0007669"/>
    <property type="project" value="UniProtKB-UniRule"/>
</dbReference>
<keyword evidence="5 6" id="KW-0472">Membrane</keyword>
<evidence type="ECO:0000313" key="10">
    <source>
        <dbReference type="Proteomes" id="UP000669239"/>
    </source>
</evidence>
<keyword evidence="2 6" id="KW-1003">Cell membrane</keyword>
<dbReference type="PANTHER" id="PTHR46795">
    <property type="entry name" value="ABC TRANSPORTER PERMEASE-RELATED-RELATED"/>
    <property type="match status" value="1"/>
</dbReference>
<evidence type="ECO:0000256" key="5">
    <source>
        <dbReference type="ARBA" id="ARBA00023136"/>
    </source>
</evidence>
<dbReference type="PANTHER" id="PTHR46795:SF3">
    <property type="entry name" value="ABC TRANSPORTER PERMEASE"/>
    <property type="match status" value="1"/>
</dbReference>
<dbReference type="EMBL" id="JAKNGE010000025">
    <property type="protein sequence ID" value="MCG4747516.1"/>
    <property type="molecule type" value="Genomic_DNA"/>
</dbReference>
<feature type="transmembrane region" description="Helical" evidence="6">
    <location>
        <begin position="234"/>
        <end position="261"/>
    </location>
</feature>
<dbReference type="InterPro" id="IPR052536">
    <property type="entry name" value="ABC-4_Integral_Memb_Prot"/>
</dbReference>
<dbReference type="GO" id="GO:0005886">
    <property type="term" value="C:plasma membrane"/>
    <property type="evidence" value="ECO:0007669"/>
    <property type="project" value="UniProtKB-SubCell"/>
</dbReference>
<evidence type="ECO:0000259" key="7">
    <source>
        <dbReference type="Pfam" id="PF02687"/>
    </source>
</evidence>